<dbReference type="GeneID" id="78061574"/>
<dbReference type="SMART" id="SM00974">
    <property type="entry name" value="T5orf172"/>
    <property type="match status" value="1"/>
</dbReference>
<sequence length="166" mass="19460">MIYFLKANNRIKIGYANDPTHRIPSIQTSSPFELEVLLIIDGNYDRERELHQKFEAFRKSGEWFEYSEPIRNFISQNSSEDRKYEFGFVNEAFAGNEQILTIRKRHKISLESLGSKLDMTRQGVYKIQQSEKSGAISINSLKKVAEALDYTFEYRFVKSNDENEKI</sequence>
<dbReference type="InterPro" id="IPR001387">
    <property type="entry name" value="Cro/C1-type_HTH"/>
</dbReference>
<dbReference type="InterPro" id="IPR018306">
    <property type="entry name" value="Phage_T5_Orf172_DNA-bd"/>
</dbReference>
<dbReference type="AlphaFoldDB" id="A0AAU8RYM1"/>
<dbReference type="Gene3D" id="1.10.260.40">
    <property type="entry name" value="lambda repressor-like DNA-binding domains"/>
    <property type="match status" value="1"/>
</dbReference>
<dbReference type="Proteomes" id="UP000030786">
    <property type="component" value="Chromosome"/>
</dbReference>
<dbReference type="RefSeq" id="WP_029446131.1">
    <property type="nucleotide sequence ID" value="NZ_CP009976.1"/>
</dbReference>
<evidence type="ECO:0000259" key="1">
    <source>
        <dbReference type="PROSITE" id="PS50943"/>
    </source>
</evidence>
<protein>
    <recommendedName>
        <fullName evidence="1">HTH cro/C1-type domain-containing protein</fullName>
    </recommendedName>
</protein>
<dbReference type="KEGG" id="cbat:M666_12570"/>
<dbReference type="SMART" id="SM00530">
    <property type="entry name" value="HTH_XRE"/>
    <property type="match status" value="1"/>
</dbReference>
<evidence type="ECO:0000313" key="3">
    <source>
        <dbReference type="Proteomes" id="UP000030786"/>
    </source>
</evidence>
<dbReference type="SUPFAM" id="SSF47413">
    <property type="entry name" value="lambda repressor-like DNA-binding domains"/>
    <property type="match status" value="1"/>
</dbReference>
<dbReference type="Pfam" id="PF13455">
    <property type="entry name" value="MUG113"/>
    <property type="match status" value="1"/>
</dbReference>
<reference evidence="2 3" key="1">
    <citation type="journal article" date="2014" name="Environ. Microbiol.">
        <title>Contrasting genomic patterns and infection strategies of two co-existing Bacteroidetes podovirus genera.</title>
        <authorList>
            <person name="Holmfeldt K."/>
            <person name="Howard-Varona C."/>
            <person name="Solonenko N."/>
            <person name="Sullivan M.B."/>
        </authorList>
    </citation>
    <scope>NUCLEOTIDE SEQUENCE [LARGE SCALE GENOMIC DNA]</scope>
    <source>
        <strain evidence="2 3">18</strain>
    </source>
</reference>
<dbReference type="InterPro" id="IPR010982">
    <property type="entry name" value="Lambda_DNA-bd_dom_sf"/>
</dbReference>
<evidence type="ECO:0000313" key="2">
    <source>
        <dbReference type="EMBL" id="AIZ42344.1"/>
    </source>
</evidence>
<dbReference type="PROSITE" id="PS50943">
    <property type="entry name" value="HTH_CROC1"/>
    <property type="match status" value="1"/>
</dbReference>
<name>A0AAU8RYM1_9FLAO</name>
<gene>
    <name evidence="2" type="ORF">M666_12570</name>
</gene>
<organism evidence="2 3">
    <name type="scientific">Cellulophaga baltica 18</name>
    <dbReference type="NCBI Taxonomy" id="1348584"/>
    <lineage>
        <taxon>Bacteria</taxon>
        <taxon>Pseudomonadati</taxon>
        <taxon>Bacteroidota</taxon>
        <taxon>Flavobacteriia</taxon>
        <taxon>Flavobacteriales</taxon>
        <taxon>Flavobacteriaceae</taxon>
        <taxon>Cellulophaga</taxon>
    </lineage>
</organism>
<proteinExistence type="predicted"/>
<dbReference type="GO" id="GO:0003677">
    <property type="term" value="F:DNA binding"/>
    <property type="evidence" value="ECO:0007669"/>
    <property type="project" value="InterPro"/>
</dbReference>
<accession>A0AAU8RYM1</accession>
<feature type="domain" description="HTH cro/C1-type" evidence="1">
    <location>
        <begin position="99"/>
        <end position="155"/>
    </location>
</feature>
<dbReference type="EMBL" id="CP009976">
    <property type="protein sequence ID" value="AIZ42344.1"/>
    <property type="molecule type" value="Genomic_DNA"/>
</dbReference>